<dbReference type="Proteomes" id="UP000594606">
    <property type="component" value="Segment"/>
</dbReference>
<dbReference type="EMBL" id="MW006479">
    <property type="protein sequence ID" value="QPI15174.1"/>
    <property type="molecule type" value="Genomic_DNA"/>
</dbReference>
<keyword evidence="2" id="KW-1185">Reference proteome</keyword>
<protein>
    <submittedName>
        <fullName evidence="1">Uncharacterized protein</fullName>
    </submittedName>
</protein>
<gene>
    <name evidence="1" type="ORF">GECvBN5_gp158</name>
</gene>
<reference evidence="1 2" key="1">
    <citation type="submission" date="2020-09" db="EMBL/GenBank/DDBJ databases">
        <authorList>
            <person name="Makalatia K."/>
            <person name="Wagemans J."/>
        </authorList>
    </citation>
    <scope>NUCLEOTIDE SEQUENCE [LARGE SCALE GENOMIC DNA]</scope>
</reference>
<evidence type="ECO:0000313" key="1">
    <source>
        <dbReference type="EMBL" id="QPI15174.1"/>
    </source>
</evidence>
<name>A0A7S9SRK0_9CAUD</name>
<sequence>MDLKMPQVWICEHSLVLILQRIYELLHPANP</sequence>
<proteinExistence type="predicted"/>
<organism evidence="1 2">
    <name type="scientific">Salmonella phage GEC_vB_N5</name>
    <dbReference type="NCBI Taxonomy" id="2777378"/>
    <lineage>
        <taxon>Viruses</taxon>
        <taxon>Duplodnaviria</taxon>
        <taxon>Heunggongvirae</taxon>
        <taxon>Uroviricota</taxon>
        <taxon>Caudoviricetes</taxon>
        <taxon>Demerecviridae</taxon>
        <taxon>Markadamsvirinae</taxon>
        <taxon>Tequintavirus</taxon>
        <taxon>Tequintavirus N5</taxon>
    </lineage>
</organism>
<evidence type="ECO:0000313" key="2">
    <source>
        <dbReference type="Proteomes" id="UP000594606"/>
    </source>
</evidence>
<accession>A0A7S9SRK0</accession>